<evidence type="ECO:0000313" key="4">
    <source>
        <dbReference type="RefSeq" id="XP_033774539.1"/>
    </source>
</evidence>
<feature type="region of interest" description="Disordered" evidence="1">
    <location>
        <begin position="26"/>
        <end position="79"/>
    </location>
</feature>
<feature type="region of interest" description="Disordered" evidence="1">
    <location>
        <begin position="344"/>
        <end position="364"/>
    </location>
</feature>
<sequence>MTYESVRSHLEMQETRFVSYFKGLKSGCPAPEPHHSRRKPSQDATLPAPPSAAPDRRVQPGSERGGQENPAGPAQPLPLRGHAIRRQHAENGHRYARLNTRWQIAILSTTDRHYWDSSLEKQAKAYAAECIWDHNPNLGNTGENLYMTSSNTLSMADAMNSWHKERIDYDFATMACTEKKMCGHYTQVVWADSMKIGCGEQFCEKVKKSDRQKQFILVCNYAPAGNYRGQKPYIEGKSCSKCPAETKCINNLCAIQETAPDPSVGWSATLHSTTTAAIQETAPDLSIGWSATLHSTTTAAYSIELEEASTALTTTTHEQPSSPELRTSPEVDLDLEDFSVASVTTEGIPSPKQASTHSLTSAPGVDRDVQETTTLWFTSTDPSSLQTHLISTQVEVEKEKEDRTTLRTAEQMSPQTWPSSQSLFTKDLAIALDDASKKAQRNLSPKLTPSVRIITSPKGNIGMEESYQSDITPEPTLSPVTSSLLHIITTAGSHTLPFLSDPADKTDSAAARNFPASICLWLPSAIFLLKLFF</sequence>
<dbReference type="InterPro" id="IPR018244">
    <property type="entry name" value="Allrgn_V5/Tpx1_CS"/>
</dbReference>
<dbReference type="Pfam" id="PF00188">
    <property type="entry name" value="CAP"/>
    <property type="match status" value="1"/>
</dbReference>
<dbReference type="Proteomes" id="UP000515159">
    <property type="component" value="Chromosome 13"/>
</dbReference>
<proteinExistence type="predicted"/>
<organism evidence="3 4">
    <name type="scientific">Geotrypetes seraphini</name>
    <name type="common">Gaboon caecilian</name>
    <name type="synonym">Caecilia seraphini</name>
    <dbReference type="NCBI Taxonomy" id="260995"/>
    <lineage>
        <taxon>Eukaryota</taxon>
        <taxon>Metazoa</taxon>
        <taxon>Chordata</taxon>
        <taxon>Craniata</taxon>
        <taxon>Vertebrata</taxon>
        <taxon>Euteleostomi</taxon>
        <taxon>Amphibia</taxon>
        <taxon>Gymnophiona</taxon>
        <taxon>Geotrypetes</taxon>
    </lineage>
</organism>
<accession>A0A6P8NUC4</accession>
<feature type="domain" description="SCP" evidence="2">
    <location>
        <begin position="104"/>
        <end position="229"/>
    </location>
</feature>
<dbReference type="KEGG" id="gsh:117347558"/>
<evidence type="ECO:0000256" key="1">
    <source>
        <dbReference type="SAM" id="MobiDB-lite"/>
    </source>
</evidence>
<dbReference type="InParanoid" id="A0A6P8NUC4"/>
<reference evidence="4" key="1">
    <citation type="submission" date="2025-08" db="UniProtKB">
        <authorList>
            <consortium name="RefSeq"/>
        </authorList>
    </citation>
    <scope>IDENTIFICATION</scope>
</reference>
<feature type="compositionally biased region" description="Polar residues" evidence="1">
    <location>
        <begin position="344"/>
        <end position="361"/>
    </location>
</feature>
<dbReference type="InterPro" id="IPR035940">
    <property type="entry name" value="CAP_sf"/>
</dbReference>
<dbReference type="InterPro" id="IPR001283">
    <property type="entry name" value="CRISP-related"/>
</dbReference>
<dbReference type="PROSITE" id="PS01009">
    <property type="entry name" value="CRISP_1"/>
    <property type="match status" value="1"/>
</dbReference>
<dbReference type="PROSITE" id="PS01010">
    <property type="entry name" value="CRISP_2"/>
    <property type="match status" value="1"/>
</dbReference>
<dbReference type="GeneID" id="117347558"/>
<dbReference type="RefSeq" id="XP_033774539.1">
    <property type="nucleotide sequence ID" value="XM_033918648.1"/>
</dbReference>
<dbReference type="SMART" id="SM00198">
    <property type="entry name" value="SCP"/>
    <property type="match status" value="1"/>
</dbReference>
<dbReference type="OrthoDB" id="337038at2759"/>
<keyword evidence="3" id="KW-1185">Reference proteome</keyword>
<dbReference type="SUPFAM" id="SSF55797">
    <property type="entry name" value="PR-1-like"/>
    <property type="match status" value="1"/>
</dbReference>
<gene>
    <name evidence="4" type="primary">LOC117347558</name>
</gene>
<evidence type="ECO:0000313" key="3">
    <source>
        <dbReference type="Proteomes" id="UP000515159"/>
    </source>
</evidence>
<dbReference type="PRINTS" id="PR00837">
    <property type="entry name" value="V5TPXLIKE"/>
</dbReference>
<protein>
    <submittedName>
        <fullName evidence="4">Peptidase inhibitor 16-like</fullName>
    </submittedName>
</protein>
<dbReference type="GO" id="GO:0005576">
    <property type="term" value="C:extracellular region"/>
    <property type="evidence" value="ECO:0007669"/>
    <property type="project" value="InterPro"/>
</dbReference>
<dbReference type="Gene3D" id="3.40.33.10">
    <property type="entry name" value="CAP"/>
    <property type="match status" value="1"/>
</dbReference>
<dbReference type="PANTHER" id="PTHR10334">
    <property type="entry name" value="CYSTEINE-RICH SECRETORY PROTEIN-RELATED"/>
    <property type="match status" value="1"/>
</dbReference>
<evidence type="ECO:0000259" key="2">
    <source>
        <dbReference type="SMART" id="SM00198"/>
    </source>
</evidence>
<name>A0A6P8NUC4_GEOSA</name>
<dbReference type="AlphaFoldDB" id="A0A6P8NUC4"/>
<dbReference type="InterPro" id="IPR014044">
    <property type="entry name" value="CAP_dom"/>
</dbReference>